<dbReference type="EMBL" id="CP022983">
    <property type="protein sequence ID" value="ASV66258.1"/>
    <property type="molecule type" value="Genomic_DNA"/>
</dbReference>
<keyword evidence="4" id="KW-1185">Reference proteome</keyword>
<reference evidence="3 4" key="1">
    <citation type="submission" date="2017-08" db="EMBL/GenBank/DDBJ databases">
        <title>Complete Genome Sequence of Bacillus kochii Oregon-R-modENCODE STRAIN BDGP4, isolated from Drosophila melanogaster gut.</title>
        <authorList>
            <person name="Wan K.H."/>
            <person name="Yu C."/>
            <person name="Park S."/>
            <person name="Hammonds A.S."/>
            <person name="Booth B.W."/>
            <person name="Celniker S.E."/>
        </authorList>
    </citation>
    <scope>NUCLEOTIDE SEQUENCE [LARGE SCALE GENOMIC DNA]</scope>
    <source>
        <strain evidence="3 4">BDGP4</strain>
    </source>
</reference>
<name>A0A248TDF5_9BACI</name>
<feature type="domain" description="Peptidase S9 prolyl oligopeptidase catalytic" evidence="2">
    <location>
        <begin position="46"/>
        <end position="254"/>
    </location>
</feature>
<sequence length="255" mass="29285">MVIIDHQELKGIPALHIVKDEFKSESLPLIFFIHGFTSAKEHNLHYAYLLAEKGFRVILPEVNEHGERGHGLPEPELQLKFWDMIIQTIKELPEIKEELVAKGLVDENRIGVAGTSMGGIITLGALTQYKWLKVAVSLMGMPYYEKFAGMQIETMRKKVKDFPLSDTQVEAVLDEITKYDLSKQEEVLSGRPLLFWHGKKDTTVPFAPTYDFFQTIQPLYKDHPDRLNFIVDENAGHKVSREGLLATVEWFQRYL</sequence>
<dbReference type="PANTHER" id="PTHR22946:SF9">
    <property type="entry name" value="POLYKETIDE TRANSFERASE AF380"/>
    <property type="match status" value="1"/>
</dbReference>
<organism evidence="3 4">
    <name type="scientific">Cytobacillus kochii</name>
    <dbReference type="NCBI Taxonomy" id="859143"/>
    <lineage>
        <taxon>Bacteria</taxon>
        <taxon>Bacillati</taxon>
        <taxon>Bacillota</taxon>
        <taxon>Bacilli</taxon>
        <taxon>Bacillales</taxon>
        <taxon>Bacillaceae</taxon>
        <taxon>Cytobacillus</taxon>
    </lineage>
</organism>
<dbReference type="RefSeq" id="WP_095369833.1">
    <property type="nucleotide sequence ID" value="NZ_CP022983.1"/>
</dbReference>
<dbReference type="Gene3D" id="3.40.50.1820">
    <property type="entry name" value="alpha/beta hydrolase"/>
    <property type="match status" value="1"/>
</dbReference>
<protein>
    <submittedName>
        <fullName evidence="3">Esterase</fullName>
    </submittedName>
</protein>
<keyword evidence="1" id="KW-0378">Hydrolase</keyword>
<dbReference type="InterPro" id="IPR029058">
    <property type="entry name" value="AB_hydrolase_fold"/>
</dbReference>
<dbReference type="AlphaFoldDB" id="A0A248TDF5"/>
<dbReference type="KEGG" id="bko:CKF48_02255"/>
<dbReference type="Proteomes" id="UP000215137">
    <property type="component" value="Chromosome"/>
</dbReference>
<dbReference type="Pfam" id="PF00326">
    <property type="entry name" value="Peptidase_S9"/>
    <property type="match status" value="1"/>
</dbReference>
<evidence type="ECO:0000313" key="4">
    <source>
        <dbReference type="Proteomes" id="UP000215137"/>
    </source>
</evidence>
<dbReference type="GO" id="GO:0006508">
    <property type="term" value="P:proteolysis"/>
    <property type="evidence" value="ECO:0007669"/>
    <property type="project" value="InterPro"/>
</dbReference>
<evidence type="ECO:0000256" key="1">
    <source>
        <dbReference type="ARBA" id="ARBA00022801"/>
    </source>
</evidence>
<dbReference type="InterPro" id="IPR001375">
    <property type="entry name" value="Peptidase_S9_cat"/>
</dbReference>
<dbReference type="PANTHER" id="PTHR22946">
    <property type="entry name" value="DIENELACTONE HYDROLASE DOMAIN-CONTAINING PROTEIN-RELATED"/>
    <property type="match status" value="1"/>
</dbReference>
<dbReference type="InterPro" id="IPR050261">
    <property type="entry name" value="FrsA_esterase"/>
</dbReference>
<evidence type="ECO:0000313" key="3">
    <source>
        <dbReference type="EMBL" id="ASV66258.1"/>
    </source>
</evidence>
<gene>
    <name evidence="3" type="ORF">CKF48_02255</name>
</gene>
<evidence type="ECO:0000259" key="2">
    <source>
        <dbReference type="Pfam" id="PF00326"/>
    </source>
</evidence>
<accession>A0A248TDF5</accession>
<dbReference type="SUPFAM" id="SSF53474">
    <property type="entry name" value="alpha/beta-Hydrolases"/>
    <property type="match status" value="1"/>
</dbReference>
<dbReference type="GO" id="GO:0008236">
    <property type="term" value="F:serine-type peptidase activity"/>
    <property type="evidence" value="ECO:0007669"/>
    <property type="project" value="InterPro"/>
</dbReference>
<dbReference type="OrthoDB" id="31158at2"/>
<proteinExistence type="predicted"/>
<dbReference type="GO" id="GO:0052689">
    <property type="term" value="F:carboxylic ester hydrolase activity"/>
    <property type="evidence" value="ECO:0007669"/>
    <property type="project" value="UniProtKB-ARBA"/>
</dbReference>